<dbReference type="Gene3D" id="3.40.50.1010">
    <property type="entry name" value="5'-nuclease"/>
    <property type="match status" value="1"/>
</dbReference>
<keyword evidence="9" id="KW-1185">Reference proteome</keyword>
<name>A0A2S0IER4_9BURK</name>
<keyword evidence="1 6" id="KW-1277">Toxin-antitoxin system</keyword>
<comment type="cofactor">
    <cofactor evidence="6">
        <name>Mg(2+)</name>
        <dbReference type="ChEBI" id="CHEBI:18420"/>
    </cofactor>
</comment>
<evidence type="ECO:0000313" key="9">
    <source>
        <dbReference type="Proteomes" id="UP000239477"/>
    </source>
</evidence>
<keyword evidence="4 6" id="KW-0378">Hydrolase</keyword>
<dbReference type="PANTHER" id="PTHR35901:SF1">
    <property type="entry name" value="EXONUCLEASE VAPC9"/>
    <property type="match status" value="1"/>
</dbReference>
<dbReference type="SUPFAM" id="SSF88723">
    <property type="entry name" value="PIN domain-like"/>
    <property type="match status" value="1"/>
</dbReference>
<keyword evidence="6" id="KW-0800">Toxin</keyword>
<dbReference type="EMBL" id="CP023270">
    <property type="protein sequence ID" value="AVJ30521.1"/>
    <property type="molecule type" value="Genomic_DNA"/>
</dbReference>
<feature type="domain" description="PIN" evidence="7">
    <location>
        <begin position="7"/>
        <end position="134"/>
    </location>
</feature>
<evidence type="ECO:0000256" key="1">
    <source>
        <dbReference type="ARBA" id="ARBA00022649"/>
    </source>
</evidence>
<evidence type="ECO:0000256" key="6">
    <source>
        <dbReference type="HAMAP-Rule" id="MF_00265"/>
    </source>
</evidence>
<dbReference type="PANTHER" id="PTHR35901">
    <property type="entry name" value="RIBONUCLEASE VAPC3"/>
    <property type="match status" value="1"/>
</dbReference>
<comment type="similarity">
    <text evidence="6">Belongs to the PINc/VapC protein family.</text>
</comment>
<dbReference type="InterPro" id="IPR022907">
    <property type="entry name" value="VapC_family"/>
</dbReference>
<keyword evidence="2 6" id="KW-0540">Nuclease</keyword>
<evidence type="ECO:0000256" key="3">
    <source>
        <dbReference type="ARBA" id="ARBA00022723"/>
    </source>
</evidence>
<comment type="function">
    <text evidence="6">Toxic component of a toxin-antitoxin (TA) system. An RNase.</text>
</comment>
<dbReference type="Proteomes" id="UP000239477">
    <property type="component" value="Chromosome"/>
</dbReference>
<feature type="binding site" evidence="6">
    <location>
        <position position="9"/>
    </location>
    <ligand>
        <name>Mg(2+)</name>
        <dbReference type="ChEBI" id="CHEBI:18420"/>
    </ligand>
</feature>
<dbReference type="InterPro" id="IPR002716">
    <property type="entry name" value="PIN_dom"/>
</dbReference>
<dbReference type="CDD" id="cd09873">
    <property type="entry name" value="PIN_Pae0151-like"/>
    <property type="match status" value="1"/>
</dbReference>
<evidence type="ECO:0000256" key="5">
    <source>
        <dbReference type="ARBA" id="ARBA00022842"/>
    </source>
</evidence>
<evidence type="ECO:0000256" key="2">
    <source>
        <dbReference type="ARBA" id="ARBA00022722"/>
    </source>
</evidence>
<dbReference type="RefSeq" id="WP_105241107.1">
    <property type="nucleotide sequence ID" value="NZ_CP023270.1"/>
</dbReference>
<sequence length="157" mass="17273">MNTIRLVPDASVALAWLLYRVDVHESLLAQHLLDVAHSSQNTVPHIWRVEVANGVLRAERSQRISRTQVAAFNQLLDNLPIVADNDDAASSIVRTCQLARAHGLTAYDASYLELSLRQRACLATFDRKLADAARASGVTVFGQPHGVAEPVAGYFWQ</sequence>
<dbReference type="GO" id="GO:0004540">
    <property type="term" value="F:RNA nuclease activity"/>
    <property type="evidence" value="ECO:0007669"/>
    <property type="project" value="InterPro"/>
</dbReference>
<dbReference type="AlphaFoldDB" id="A0A2S0IER4"/>
<dbReference type="GO" id="GO:0090729">
    <property type="term" value="F:toxin activity"/>
    <property type="evidence" value="ECO:0007669"/>
    <property type="project" value="UniProtKB-KW"/>
</dbReference>
<evidence type="ECO:0000256" key="4">
    <source>
        <dbReference type="ARBA" id="ARBA00022801"/>
    </source>
</evidence>
<dbReference type="HAMAP" id="MF_00265">
    <property type="entry name" value="VapC_Nob1"/>
    <property type="match status" value="1"/>
</dbReference>
<keyword evidence="5 6" id="KW-0460">Magnesium</keyword>
<feature type="binding site" evidence="6">
    <location>
        <position position="108"/>
    </location>
    <ligand>
        <name>Mg(2+)</name>
        <dbReference type="ChEBI" id="CHEBI:18420"/>
    </ligand>
</feature>
<dbReference type="InterPro" id="IPR044153">
    <property type="entry name" value="PIN_Pae0151-like"/>
</dbReference>
<dbReference type="GO" id="GO:0016787">
    <property type="term" value="F:hydrolase activity"/>
    <property type="evidence" value="ECO:0007669"/>
    <property type="project" value="UniProtKB-KW"/>
</dbReference>
<evidence type="ECO:0000313" key="8">
    <source>
        <dbReference type="EMBL" id="AVJ30521.1"/>
    </source>
</evidence>
<dbReference type="Pfam" id="PF01850">
    <property type="entry name" value="PIN"/>
    <property type="match status" value="1"/>
</dbReference>
<dbReference type="OrthoDB" id="328160at2"/>
<reference evidence="8 9" key="1">
    <citation type="submission" date="2017-09" db="EMBL/GenBank/DDBJ databases">
        <title>Genomic, metabolic, and phenotypic characteristics of bacterial isolates from the natural microbiome of the model nematode Caenorhabditis elegans.</title>
        <authorList>
            <person name="Zimmermann J."/>
            <person name="Obeng N."/>
            <person name="Yang W."/>
            <person name="Obeng O."/>
            <person name="Kissoyan K."/>
            <person name="Pees B."/>
            <person name="Dirksen P."/>
            <person name="Hoppner M."/>
            <person name="Franke A."/>
            <person name="Rosenstiel P."/>
            <person name="Leippe M."/>
            <person name="Dierking K."/>
            <person name="Kaleta C."/>
            <person name="Schulenburg H."/>
        </authorList>
    </citation>
    <scope>NUCLEOTIDE SEQUENCE [LARGE SCALE GENOMIC DNA]</scope>
    <source>
        <strain evidence="8 9">MYb73</strain>
    </source>
</reference>
<evidence type="ECO:0000259" key="7">
    <source>
        <dbReference type="Pfam" id="PF01850"/>
    </source>
</evidence>
<dbReference type="GO" id="GO:0000287">
    <property type="term" value="F:magnesium ion binding"/>
    <property type="evidence" value="ECO:0007669"/>
    <property type="project" value="UniProtKB-UniRule"/>
</dbReference>
<keyword evidence="3 6" id="KW-0479">Metal-binding</keyword>
<dbReference type="EC" id="3.1.-.-" evidence="6"/>
<dbReference type="InterPro" id="IPR051619">
    <property type="entry name" value="TypeII_TA_RNase_PINc/VapC"/>
</dbReference>
<proteinExistence type="inferred from homology"/>
<protein>
    <recommendedName>
        <fullName evidence="6">Ribonuclease VapC</fullName>
        <shortName evidence="6">RNase VapC</shortName>
        <ecNumber evidence="6">3.1.-.-</ecNumber>
    </recommendedName>
    <alternativeName>
        <fullName evidence="6">Toxin VapC</fullName>
    </alternativeName>
</protein>
<accession>A0A2S0IER4</accession>
<dbReference type="InterPro" id="IPR029060">
    <property type="entry name" value="PIN-like_dom_sf"/>
</dbReference>
<organism evidence="8 9">
    <name type="scientific">Achromobacter spanius</name>
    <dbReference type="NCBI Taxonomy" id="217203"/>
    <lineage>
        <taxon>Bacteria</taxon>
        <taxon>Pseudomonadati</taxon>
        <taxon>Pseudomonadota</taxon>
        <taxon>Betaproteobacteria</taxon>
        <taxon>Burkholderiales</taxon>
        <taxon>Alcaligenaceae</taxon>
        <taxon>Achromobacter</taxon>
    </lineage>
</organism>
<gene>
    <name evidence="6" type="primary">vapC</name>
    <name evidence="8" type="ORF">CLM73_27350</name>
</gene>